<dbReference type="EMBL" id="JADKYU010001294">
    <property type="protein sequence ID" value="MBF4986545.1"/>
    <property type="molecule type" value="Genomic_DNA"/>
</dbReference>
<accession>A0ABS0AB21</accession>
<comment type="caution">
    <text evidence="1">The sequence shown here is derived from an EMBL/GenBank/DDBJ whole genome shotgun (WGS) entry which is preliminary data.</text>
</comment>
<dbReference type="Proteomes" id="UP001194729">
    <property type="component" value="Unassembled WGS sequence"/>
</dbReference>
<gene>
    <name evidence="1" type="ORF">FNJ87_20275</name>
</gene>
<evidence type="ECO:0000313" key="1">
    <source>
        <dbReference type="EMBL" id="MBF4986545.1"/>
    </source>
</evidence>
<name>A0ABS0AB21_9FLAO</name>
<keyword evidence="1" id="KW-0575">Peroxidase</keyword>
<dbReference type="Gene3D" id="1.10.760.10">
    <property type="entry name" value="Cytochrome c-like domain"/>
    <property type="match status" value="1"/>
</dbReference>
<proteinExistence type="predicted"/>
<feature type="non-terminal residue" evidence="1">
    <location>
        <position position="1"/>
    </location>
</feature>
<keyword evidence="2" id="KW-1185">Reference proteome</keyword>
<protein>
    <submittedName>
        <fullName evidence="1">Cytochrome-c peroxidase</fullName>
    </submittedName>
</protein>
<keyword evidence="1" id="KW-0560">Oxidoreductase</keyword>
<sequence length="121" mass="13415">DNIHNNGVIATIADPNIFDHNNTRSPSLRDLQNPEGLLNGPLMHNGSFSTLSEMVEHYNAIDMTNQQLLDPILFDGVGPDGPIGQQLQLTDNDKIALINFLKTLTGNDMYTNPKWSNPFIN</sequence>
<dbReference type="InterPro" id="IPR036909">
    <property type="entry name" value="Cyt_c-like_dom_sf"/>
</dbReference>
<organism evidence="1 2">
    <name type="scientific">Nonlabens mediterrranea</name>
    <dbReference type="NCBI Taxonomy" id="1419947"/>
    <lineage>
        <taxon>Bacteria</taxon>
        <taxon>Pseudomonadati</taxon>
        <taxon>Bacteroidota</taxon>
        <taxon>Flavobacteriia</taxon>
        <taxon>Flavobacteriales</taxon>
        <taxon>Flavobacteriaceae</taxon>
        <taxon>Nonlabens</taxon>
    </lineage>
</organism>
<evidence type="ECO:0000313" key="2">
    <source>
        <dbReference type="Proteomes" id="UP001194729"/>
    </source>
</evidence>
<reference evidence="1 2" key="1">
    <citation type="submission" date="2020-11" db="EMBL/GenBank/DDBJ databases">
        <title>P. mediterranea TC4 genome.</title>
        <authorList>
            <person name="Molmeret M."/>
        </authorList>
    </citation>
    <scope>NUCLEOTIDE SEQUENCE [LARGE SCALE GENOMIC DNA]</scope>
    <source>
        <strain evidence="1 2">TC4</strain>
    </source>
</reference>
<dbReference type="GO" id="GO:0004601">
    <property type="term" value="F:peroxidase activity"/>
    <property type="evidence" value="ECO:0007669"/>
    <property type="project" value="UniProtKB-KW"/>
</dbReference>
<dbReference type="SUPFAM" id="SSF46626">
    <property type="entry name" value="Cytochrome c"/>
    <property type="match status" value="1"/>
</dbReference>